<sequence>MSYKTSREQIARFHNEEVLEIAAPSCTADEVSCTSLSHLHLGKTILIIANWVCSIAIYVSTEIHLNKGIARLVIKHCSNKSYDSTFKPL</sequence>
<dbReference type="Proteomes" id="UP001163603">
    <property type="component" value="Chromosome 2"/>
</dbReference>
<dbReference type="EMBL" id="CM047737">
    <property type="protein sequence ID" value="KAJ0047591.1"/>
    <property type="molecule type" value="Genomic_DNA"/>
</dbReference>
<accession>A0ACC0ZAV4</accession>
<evidence type="ECO:0000313" key="2">
    <source>
        <dbReference type="Proteomes" id="UP001163603"/>
    </source>
</evidence>
<reference evidence="2" key="1">
    <citation type="journal article" date="2023" name="G3 (Bethesda)">
        <title>Genome assembly and association tests identify interacting loci associated with vigor, precocity, and sex in interspecific pistachio rootstocks.</title>
        <authorList>
            <person name="Palmer W."/>
            <person name="Jacygrad E."/>
            <person name="Sagayaradj S."/>
            <person name="Cavanaugh K."/>
            <person name="Han R."/>
            <person name="Bertier L."/>
            <person name="Beede B."/>
            <person name="Kafkas S."/>
            <person name="Golino D."/>
            <person name="Preece J."/>
            <person name="Michelmore R."/>
        </authorList>
    </citation>
    <scope>NUCLEOTIDE SEQUENCE [LARGE SCALE GENOMIC DNA]</scope>
</reference>
<evidence type="ECO:0000313" key="1">
    <source>
        <dbReference type="EMBL" id="KAJ0047591.1"/>
    </source>
</evidence>
<comment type="caution">
    <text evidence="1">The sequence shown here is derived from an EMBL/GenBank/DDBJ whole genome shotgun (WGS) entry which is preliminary data.</text>
</comment>
<proteinExistence type="predicted"/>
<gene>
    <name evidence="1" type="ORF">Pint_16721</name>
</gene>
<organism evidence="1 2">
    <name type="scientific">Pistacia integerrima</name>
    <dbReference type="NCBI Taxonomy" id="434235"/>
    <lineage>
        <taxon>Eukaryota</taxon>
        <taxon>Viridiplantae</taxon>
        <taxon>Streptophyta</taxon>
        <taxon>Embryophyta</taxon>
        <taxon>Tracheophyta</taxon>
        <taxon>Spermatophyta</taxon>
        <taxon>Magnoliopsida</taxon>
        <taxon>eudicotyledons</taxon>
        <taxon>Gunneridae</taxon>
        <taxon>Pentapetalae</taxon>
        <taxon>rosids</taxon>
        <taxon>malvids</taxon>
        <taxon>Sapindales</taxon>
        <taxon>Anacardiaceae</taxon>
        <taxon>Pistacia</taxon>
    </lineage>
</organism>
<protein>
    <submittedName>
        <fullName evidence="1">Uncharacterized protein</fullName>
    </submittedName>
</protein>
<keyword evidence="2" id="KW-1185">Reference proteome</keyword>
<name>A0ACC0ZAV4_9ROSI</name>